<dbReference type="SUPFAM" id="SSF56425">
    <property type="entry name" value="Succinate dehydrogenase/fumarate reductase flavoprotein, catalytic domain"/>
    <property type="match status" value="1"/>
</dbReference>
<evidence type="ECO:0000256" key="3">
    <source>
        <dbReference type="ARBA" id="ARBA00013137"/>
    </source>
</evidence>
<dbReference type="EC" id="1.3.99.33" evidence="3"/>
<organism evidence="10 11">
    <name type="scientific">Lactobacillus pasteurii DSM 23907 = CRBIP 24.76</name>
    <dbReference type="NCBI Taxonomy" id="1423790"/>
    <lineage>
        <taxon>Bacteria</taxon>
        <taxon>Bacillati</taxon>
        <taxon>Bacillota</taxon>
        <taxon>Bacilli</taxon>
        <taxon>Lactobacillales</taxon>
        <taxon>Lactobacillaceae</taxon>
        <taxon>Lactobacillus</taxon>
    </lineage>
</organism>
<evidence type="ECO:0000256" key="2">
    <source>
        <dbReference type="ARBA" id="ARBA00001974"/>
    </source>
</evidence>
<evidence type="ECO:0000256" key="8">
    <source>
        <dbReference type="ARBA" id="ARBA00049922"/>
    </source>
</evidence>
<evidence type="ECO:0000259" key="9">
    <source>
        <dbReference type="SMART" id="SM00900"/>
    </source>
</evidence>
<evidence type="ECO:0000256" key="4">
    <source>
        <dbReference type="ARBA" id="ARBA00015872"/>
    </source>
</evidence>
<dbReference type="InterPro" id="IPR027477">
    <property type="entry name" value="Succ_DH/fumarate_Rdtase_cat_sf"/>
</dbReference>
<comment type="caution">
    <text evidence="10">The sequence shown here is derived from an EMBL/GenBank/DDBJ whole genome shotgun (WGS) entry which is preliminary data.</text>
</comment>
<evidence type="ECO:0000256" key="5">
    <source>
        <dbReference type="ARBA" id="ARBA00022630"/>
    </source>
</evidence>
<keyword evidence="7" id="KW-0560">Oxidoreductase</keyword>
<dbReference type="Gene3D" id="3.90.700.10">
    <property type="entry name" value="Succinate dehydrogenase/fumarate reductase flavoprotein, catalytic domain"/>
    <property type="match status" value="1"/>
</dbReference>
<dbReference type="GO" id="GO:0016020">
    <property type="term" value="C:membrane"/>
    <property type="evidence" value="ECO:0007669"/>
    <property type="project" value="InterPro"/>
</dbReference>
<dbReference type="GO" id="GO:0008202">
    <property type="term" value="P:steroid metabolic process"/>
    <property type="evidence" value="ECO:0007669"/>
    <property type="project" value="UniProtKB-ARBA"/>
</dbReference>
<dbReference type="InterPro" id="IPR050315">
    <property type="entry name" value="FAD-oxidoreductase_2"/>
</dbReference>
<name>I7IYK9_9LACO</name>
<reference evidence="10 11" key="1">
    <citation type="submission" date="2012-06" db="EMBL/GenBank/DDBJ databases">
        <title>Draft Genome Sequence of Lactobacillus pasteurii CRBIP 24.76T.</title>
        <authorList>
            <person name="Cousin S."/>
            <person name="Bouchier C."/>
            <person name="Loux V."/>
            <person name="Ma L."/>
            <person name="Creno S."/>
            <person name="Bizet C."/>
            <person name="Clermont D."/>
        </authorList>
    </citation>
    <scope>NUCLEOTIDE SEQUENCE [LARGE SCALE GENOMIC DNA]</scope>
    <source>
        <strain evidence="11">CRBIP 24.76T</strain>
    </source>
</reference>
<evidence type="ECO:0000256" key="1">
    <source>
        <dbReference type="ARBA" id="ARBA00001917"/>
    </source>
</evidence>
<feature type="domain" description="FMN-binding" evidence="9">
    <location>
        <begin position="380"/>
        <end position="454"/>
    </location>
</feature>
<dbReference type="PANTHER" id="PTHR43400">
    <property type="entry name" value="FUMARATE REDUCTASE"/>
    <property type="match status" value="1"/>
</dbReference>
<comment type="cofactor">
    <cofactor evidence="1">
        <name>FMN</name>
        <dbReference type="ChEBI" id="CHEBI:58210"/>
    </cofactor>
</comment>
<dbReference type="InterPro" id="IPR036188">
    <property type="entry name" value="FAD/NAD-bd_sf"/>
</dbReference>
<dbReference type="SMART" id="SM00900">
    <property type="entry name" value="FMN_bind"/>
    <property type="match status" value="1"/>
</dbReference>
<dbReference type="eggNOG" id="COG3976">
    <property type="taxonomic scope" value="Bacteria"/>
</dbReference>
<comment type="catalytic activity">
    <reaction evidence="8">
        <text>dihydrourocanate + A = urocanate + AH2</text>
        <dbReference type="Rhea" id="RHEA:36059"/>
        <dbReference type="ChEBI" id="CHEBI:13193"/>
        <dbReference type="ChEBI" id="CHEBI:17499"/>
        <dbReference type="ChEBI" id="CHEBI:27247"/>
        <dbReference type="ChEBI" id="CHEBI:72991"/>
        <dbReference type="EC" id="1.3.99.33"/>
    </reaction>
</comment>
<dbReference type="eggNOG" id="COG1053">
    <property type="taxonomic scope" value="Bacteria"/>
</dbReference>
<dbReference type="OrthoDB" id="9806724at2"/>
<dbReference type="PATRIC" id="fig|1423790.3.peg.1519"/>
<proteinExistence type="predicted"/>
<keyword evidence="11" id="KW-1185">Reference proteome</keyword>
<gene>
    <name evidence="10" type="ORF">BN53_00300</name>
</gene>
<dbReference type="Proteomes" id="UP000009311">
    <property type="component" value="Unassembled WGS sequence"/>
</dbReference>
<dbReference type="AlphaFoldDB" id="I7IYK9"/>
<dbReference type="RefSeq" id="WP_009559114.1">
    <property type="nucleotide sequence ID" value="NZ_AYZN01000005.1"/>
</dbReference>
<dbReference type="SUPFAM" id="SSF51905">
    <property type="entry name" value="FAD/NAD(P)-binding domain"/>
    <property type="match status" value="1"/>
</dbReference>
<evidence type="ECO:0000313" key="11">
    <source>
        <dbReference type="Proteomes" id="UP000009311"/>
    </source>
</evidence>
<evidence type="ECO:0000256" key="7">
    <source>
        <dbReference type="ARBA" id="ARBA00023002"/>
    </source>
</evidence>
<keyword evidence="5" id="KW-0285">Flavoprotein</keyword>
<dbReference type="InterPro" id="IPR003953">
    <property type="entry name" value="FAD-dep_OxRdtase_2_FAD-bd"/>
</dbReference>
<dbReference type="Pfam" id="PF00890">
    <property type="entry name" value="FAD_binding_2"/>
    <property type="match status" value="1"/>
</dbReference>
<dbReference type="GO" id="GO:0033765">
    <property type="term" value="F:steroid dehydrogenase activity, acting on the CH-CH group of donors"/>
    <property type="evidence" value="ECO:0007669"/>
    <property type="project" value="UniProtKB-ARBA"/>
</dbReference>
<dbReference type="PANTHER" id="PTHR43400:SF10">
    <property type="entry name" value="3-OXOSTEROID 1-DEHYDROGENASE"/>
    <property type="match status" value="1"/>
</dbReference>
<dbReference type="STRING" id="1423790.BN53_00300"/>
<dbReference type="Gene3D" id="3.90.1010.20">
    <property type="match status" value="1"/>
</dbReference>
<comment type="cofactor">
    <cofactor evidence="2">
        <name>FAD</name>
        <dbReference type="ChEBI" id="CHEBI:57692"/>
    </cofactor>
</comment>
<dbReference type="InterPro" id="IPR007329">
    <property type="entry name" value="FMN-bd"/>
</dbReference>
<accession>I7IYK9</accession>
<dbReference type="Gene3D" id="3.50.50.60">
    <property type="entry name" value="FAD/NAD(P)-binding domain"/>
    <property type="match status" value="1"/>
</dbReference>
<dbReference type="Pfam" id="PF04205">
    <property type="entry name" value="FMN_bind"/>
    <property type="match status" value="1"/>
</dbReference>
<protein>
    <recommendedName>
        <fullName evidence="4">Urocanate reductase</fullName>
        <ecNumber evidence="3">1.3.99.33</ecNumber>
    </recommendedName>
</protein>
<dbReference type="EMBL" id="CAKD01000005">
    <property type="protein sequence ID" value="CCI84562.1"/>
    <property type="molecule type" value="Genomic_DNA"/>
</dbReference>
<dbReference type="GO" id="GO:0010181">
    <property type="term" value="F:FMN binding"/>
    <property type="evidence" value="ECO:0007669"/>
    <property type="project" value="InterPro"/>
</dbReference>
<evidence type="ECO:0000256" key="6">
    <source>
        <dbReference type="ARBA" id="ARBA00022827"/>
    </source>
</evidence>
<evidence type="ECO:0000313" key="10">
    <source>
        <dbReference type="EMBL" id="CCI84562.1"/>
    </source>
</evidence>
<keyword evidence="6" id="KW-0274">FAD</keyword>
<sequence length="454" mass="50341">MVHNGWFDAALWKILRQKILDRKDKIDVWYNARGLHLIQDPISKTIKGAQILKTGQKINVFAKKGVILTTGGFENNKEMVQNYLGASKLSPLGSIYNKGDGIKIAQEVGAKLWHMHNYESLGLLHGLSFDTPEGERSELILSFPGLNNGSVFMIADDGKRYFNETESNRHGHIFSHSMWRIPRTNEKPYIIFDQKQYEYIQDNPIPYDQFNEKLVKADTISELAEKIGVSATGLEEQVALFNQEANDGRDVQFGRDSKTMKAFSEGPYYAIKMMYNVLNTQGGPQRNVKAEILNVNDEPIPHLYGAGELGGICANQYQGGGNLAECLIWGKIAGEQAAANESLDETASDKYNGINELVDGNKVDDIELGKDQYLGSSEAGIGGKLVVRVTYSDNAIKKVEVVQDHESEDVGKRALELIPQRIVEKNSVDVDAISGASATSRAIKEAVKDAIENR</sequence>